<dbReference type="PANTHER" id="PTHR11712">
    <property type="entry name" value="POLYKETIDE SYNTHASE-RELATED"/>
    <property type="match status" value="1"/>
</dbReference>
<keyword evidence="5 11" id="KW-0444">Lipid biosynthesis</keyword>
<dbReference type="SUPFAM" id="SSF53901">
    <property type="entry name" value="Thiolase-like"/>
    <property type="match status" value="2"/>
</dbReference>
<organism evidence="15 16">
    <name type="scientific">Desulfohalobium retbaense (strain ATCC 49708 / DSM 5692 / JCM 16813 / HR100)</name>
    <dbReference type="NCBI Taxonomy" id="485915"/>
    <lineage>
        <taxon>Bacteria</taxon>
        <taxon>Pseudomonadati</taxon>
        <taxon>Thermodesulfobacteriota</taxon>
        <taxon>Desulfovibrionia</taxon>
        <taxon>Desulfovibrionales</taxon>
        <taxon>Desulfohalobiaceae</taxon>
        <taxon>Desulfohalobium</taxon>
    </lineage>
</organism>
<dbReference type="Proteomes" id="UP000001052">
    <property type="component" value="Chromosome"/>
</dbReference>
<dbReference type="SMART" id="SM00825">
    <property type="entry name" value="PKS_KS"/>
    <property type="match status" value="1"/>
</dbReference>
<keyword evidence="16" id="KW-1185">Reference proteome</keyword>
<dbReference type="PROSITE" id="PS52004">
    <property type="entry name" value="KS3_2"/>
    <property type="match status" value="1"/>
</dbReference>
<evidence type="ECO:0000256" key="13">
    <source>
        <dbReference type="RuleBase" id="RU003694"/>
    </source>
</evidence>
<dbReference type="NCBIfam" id="NF004970">
    <property type="entry name" value="PRK06333.1"/>
    <property type="match status" value="1"/>
</dbReference>
<reference evidence="16" key="1">
    <citation type="submission" date="2009-09" db="EMBL/GenBank/DDBJ databases">
        <title>The complete chromosome of Desulfohalobium retbaense DSM 5692.</title>
        <authorList>
            <consortium name="US DOE Joint Genome Institute (JGI-PGF)"/>
            <person name="Lucas S."/>
            <person name="Copeland A."/>
            <person name="Lapidus A."/>
            <person name="Glavina del Rio T."/>
            <person name="Dalin E."/>
            <person name="Tice H."/>
            <person name="Bruce D."/>
            <person name="Goodwin L."/>
            <person name="Pitluck S."/>
            <person name="Kyrpides N."/>
            <person name="Mavromatis K."/>
            <person name="Ivanova N."/>
            <person name="Mikhailova N."/>
            <person name="Munk A.C."/>
            <person name="Brettin T."/>
            <person name="Detter J.C."/>
            <person name="Han C."/>
            <person name="Tapia R."/>
            <person name="Larimer F."/>
            <person name="Land M."/>
            <person name="Hauser L."/>
            <person name="Markowitz V."/>
            <person name="Cheng J.-F."/>
            <person name="Hugenholtz P."/>
            <person name="Woyke T."/>
            <person name="Wu D."/>
            <person name="Spring S."/>
            <person name="Klenk H.-P."/>
            <person name="Eisen J.A."/>
        </authorList>
    </citation>
    <scope>NUCLEOTIDE SEQUENCE [LARGE SCALE GENOMIC DNA]</scope>
    <source>
        <strain evidence="16">DSM 5692</strain>
    </source>
</reference>
<evidence type="ECO:0000259" key="14">
    <source>
        <dbReference type="PROSITE" id="PS52004"/>
    </source>
</evidence>
<dbReference type="FunFam" id="3.40.47.10:FF:000009">
    <property type="entry name" value="3-oxoacyl-[acyl-carrier-protein] synthase 2"/>
    <property type="match status" value="1"/>
</dbReference>
<dbReference type="HOGENOM" id="CLU_000022_69_2_7"/>
<evidence type="ECO:0000313" key="15">
    <source>
        <dbReference type="EMBL" id="ACV68704.1"/>
    </source>
</evidence>
<dbReference type="KEGG" id="drt:Dret_1417"/>
<dbReference type="InterPro" id="IPR000794">
    <property type="entry name" value="Beta-ketoacyl_synthase"/>
</dbReference>
<evidence type="ECO:0000256" key="6">
    <source>
        <dbReference type="ARBA" id="ARBA00022679"/>
    </source>
</evidence>
<dbReference type="PROSITE" id="PS00606">
    <property type="entry name" value="KS3_1"/>
    <property type="match status" value="1"/>
</dbReference>
<evidence type="ECO:0000256" key="9">
    <source>
        <dbReference type="ARBA" id="ARBA00023160"/>
    </source>
</evidence>
<dbReference type="PANTHER" id="PTHR11712:SF336">
    <property type="entry name" value="3-OXOACYL-[ACYL-CARRIER-PROTEIN] SYNTHASE, MITOCHONDRIAL"/>
    <property type="match status" value="1"/>
</dbReference>
<dbReference type="InterPro" id="IPR017568">
    <property type="entry name" value="3-oxoacyl-ACP_synth-2"/>
</dbReference>
<dbReference type="InterPro" id="IPR014030">
    <property type="entry name" value="Ketoacyl_synth_N"/>
</dbReference>
<feature type="domain" description="Ketosynthase family 3 (KS3)" evidence="14">
    <location>
        <begin position="3"/>
        <end position="411"/>
    </location>
</feature>
<evidence type="ECO:0000256" key="2">
    <source>
        <dbReference type="ARBA" id="ARBA00008467"/>
    </source>
</evidence>
<dbReference type="Gene3D" id="3.40.47.10">
    <property type="match status" value="1"/>
</dbReference>
<evidence type="ECO:0000256" key="7">
    <source>
        <dbReference type="ARBA" id="ARBA00022832"/>
    </source>
</evidence>
<accession>C8X2Q7</accession>
<dbReference type="STRING" id="485915.Dret_1417"/>
<evidence type="ECO:0000256" key="3">
    <source>
        <dbReference type="ARBA" id="ARBA00012356"/>
    </source>
</evidence>
<evidence type="ECO:0000256" key="10">
    <source>
        <dbReference type="ARBA" id="ARBA00023315"/>
    </source>
</evidence>
<evidence type="ECO:0000313" key="16">
    <source>
        <dbReference type="Proteomes" id="UP000001052"/>
    </source>
</evidence>
<proteinExistence type="inferred from homology"/>
<evidence type="ECO:0000256" key="8">
    <source>
        <dbReference type="ARBA" id="ARBA00023098"/>
    </source>
</evidence>
<evidence type="ECO:0000256" key="11">
    <source>
        <dbReference type="PIRNR" id="PIRNR000447"/>
    </source>
</evidence>
<dbReference type="Pfam" id="PF00109">
    <property type="entry name" value="ketoacyl-synt"/>
    <property type="match status" value="1"/>
</dbReference>
<dbReference type="InterPro" id="IPR016039">
    <property type="entry name" value="Thiolase-like"/>
</dbReference>
<dbReference type="eggNOG" id="COG0304">
    <property type="taxonomic scope" value="Bacteria"/>
</dbReference>
<keyword evidence="7" id="KW-0276">Fatty acid metabolism</keyword>
<dbReference type="UniPathway" id="UPA00094"/>
<reference evidence="15 16" key="2">
    <citation type="journal article" date="2010" name="Stand. Genomic Sci.">
        <title>Complete genome sequence of Desulfohalobium retbaense type strain (HR(100)).</title>
        <authorList>
            <person name="Spring S."/>
            <person name="Nolan M."/>
            <person name="Lapidus A."/>
            <person name="Glavina Del Rio T."/>
            <person name="Copeland A."/>
            <person name="Tice H."/>
            <person name="Cheng J.F."/>
            <person name="Lucas S."/>
            <person name="Land M."/>
            <person name="Chen F."/>
            <person name="Bruce D."/>
            <person name="Goodwin L."/>
            <person name="Pitluck S."/>
            <person name="Ivanova N."/>
            <person name="Mavromatis K."/>
            <person name="Mikhailova N."/>
            <person name="Pati A."/>
            <person name="Chen A."/>
            <person name="Palaniappan K."/>
            <person name="Hauser L."/>
            <person name="Chang Y.J."/>
            <person name="Jeffries C.D."/>
            <person name="Munk C."/>
            <person name="Kiss H."/>
            <person name="Chain P."/>
            <person name="Han C."/>
            <person name="Brettin T."/>
            <person name="Detter J.C."/>
            <person name="Schuler E."/>
            <person name="Goker M."/>
            <person name="Rohde M."/>
            <person name="Bristow J."/>
            <person name="Eisen J.A."/>
            <person name="Markowitz V."/>
            <person name="Hugenholtz P."/>
            <person name="Kyrpides N.C."/>
            <person name="Klenk H.P."/>
        </authorList>
    </citation>
    <scope>NUCLEOTIDE SEQUENCE [LARGE SCALE GENOMIC DNA]</scope>
    <source>
        <strain evidence="15 16">DSM 5692</strain>
    </source>
</reference>
<comment type="function">
    <text evidence="11">Involved in the type II fatty acid elongation cycle. Catalyzes the elongation of a wide range of acyl-ACP by the addition of two carbons from malonyl-ACP to an acyl acceptor. Can efficiently catalyze the conversion of palmitoleoyl-ACP (cis-hexadec-9-enoyl-ACP) to cis-vaccenoyl-ACP (cis-octadec-11-enoyl-ACP), an essential step in the thermal regulation of fatty acid composition.</text>
</comment>
<dbReference type="Pfam" id="PF02801">
    <property type="entry name" value="Ketoacyl-synt_C"/>
    <property type="match status" value="1"/>
</dbReference>
<dbReference type="InterPro" id="IPR020841">
    <property type="entry name" value="PKS_Beta-ketoAc_synthase_dom"/>
</dbReference>
<evidence type="ECO:0000256" key="5">
    <source>
        <dbReference type="ARBA" id="ARBA00022516"/>
    </source>
</evidence>
<comment type="similarity">
    <text evidence="2 11 13">Belongs to the thiolase-like superfamily. Beta-ketoacyl-ACP synthases family.</text>
</comment>
<comment type="catalytic activity">
    <reaction evidence="11">
        <text>(9Z)-hexadecenoyl-[ACP] + malonyl-[ACP] + H(+) = 3-oxo-(11Z)-octadecenoyl-[ACP] + holo-[ACP] + CO2</text>
        <dbReference type="Rhea" id="RHEA:55040"/>
        <dbReference type="Rhea" id="RHEA-COMP:9623"/>
        <dbReference type="Rhea" id="RHEA-COMP:9685"/>
        <dbReference type="Rhea" id="RHEA-COMP:10800"/>
        <dbReference type="Rhea" id="RHEA-COMP:14074"/>
        <dbReference type="ChEBI" id="CHEBI:15378"/>
        <dbReference type="ChEBI" id="CHEBI:16526"/>
        <dbReference type="ChEBI" id="CHEBI:64479"/>
        <dbReference type="ChEBI" id="CHEBI:78449"/>
        <dbReference type="ChEBI" id="CHEBI:83989"/>
        <dbReference type="ChEBI" id="CHEBI:138538"/>
        <dbReference type="EC" id="2.3.1.179"/>
    </reaction>
</comment>
<keyword evidence="8" id="KW-0443">Lipid metabolism</keyword>
<dbReference type="OrthoDB" id="9808669at2"/>
<dbReference type="AlphaFoldDB" id="C8X2Q7"/>
<dbReference type="RefSeq" id="WP_015751851.1">
    <property type="nucleotide sequence ID" value="NC_013223.1"/>
</dbReference>
<dbReference type="GO" id="GO:0005829">
    <property type="term" value="C:cytosol"/>
    <property type="evidence" value="ECO:0007669"/>
    <property type="project" value="TreeGrafter"/>
</dbReference>
<keyword evidence="9 11" id="KW-0275">Fatty acid biosynthesis</keyword>
<name>C8X2Q7_DESRD</name>
<dbReference type="CDD" id="cd00834">
    <property type="entry name" value="KAS_I_II"/>
    <property type="match status" value="1"/>
</dbReference>
<sequence length="415" mass="44113">MNLNRVVVTGLSALSPIGADLETTWTNLLAGKSGIGPITQFDASEYATTIAGEVSDFNVEDFIERKQARRMDRFTQFAVAATQMLFENAQWQIPEEEQGDVGTLLGCGLGGLKTIEEFHTKLMKSGPKRVSPFYIPILISNMAPGQISISTGAKGPNLVTTSACASGLHGIGYAYTDIMLGRAKAMICGGVESTITPMGVSGFNAMRALSTRNDDPTRASRPFDQGRDGFVMAEGCGLLLLESLDHALARGARIYAEVVGFGASADGYHMTAPKEDGEGMSRCMRAAIKEAGVQPEDIDHINAHGTSTALNDLCETRAIKDVFGDRATSIPVTANKSMVGHLLGAAGGLESVISVKTLDEGKIPGTINLENPEPECDLDYVADGTREQSVQYALCNSFGFGGTNATMLFKQYDGK</sequence>
<keyword evidence="10 11" id="KW-0012">Acyltransferase</keyword>
<evidence type="ECO:0000256" key="4">
    <source>
        <dbReference type="ARBA" id="ARBA00014657"/>
    </source>
</evidence>
<comment type="pathway">
    <text evidence="1 11">Lipid metabolism; fatty acid biosynthesis.</text>
</comment>
<dbReference type="EC" id="2.3.1.179" evidence="3 11"/>
<dbReference type="NCBIfam" id="TIGR03150">
    <property type="entry name" value="fabF"/>
    <property type="match status" value="1"/>
</dbReference>
<keyword evidence="6 11" id="KW-0808">Transferase</keyword>
<dbReference type="GO" id="GO:0006633">
    <property type="term" value="P:fatty acid biosynthetic process"/>
    <property type="evidence" value="ECO:0007669"/>
    <property type="project" value="UniProtKB-UniRule"/>
</dbReference>
<evidence type="ECO:0000256" key="1">
    <source>
        <dbReference type="ARBA" id="ARBA00005194"/>
    </source>
</evidence>
<protein>
    <recommendedName>
        <fullName evidence="4 11">3-oxoacyl-[acyl-carrier-protein] synthase 2</fullName>
        <ecNumber evidence="3 11">2.3.1.179</ecNumber>
    </recommendedName>
</protein>
<comment type="catalytic activity">
    <reaction evidence="11">
        <text>a fatty acyl-[ACP] + malonyl-[ACP] + H(+) = a 3-oxoacyl-[ACP] + holo-[ACP] + CO2</text>
        <dbReference type="Rhea" id="RHEA:22836"/>
        <dbReference type="Rhea" id="RHEA-COMP:9623"/>
        <dbReference type="Rhea" id="RHEA-COMP:9685"/>
        <dbReference type="Rhea" id="RHEA-COMP:9916"/>
        <dbReference type="Rhea" id="RHEA-COMP:14125"/>
        <dbReference type="ChEBI" id="CHEBI:15378"/>
        <dbReference type="ChEBI" id="CHEBI:16526"/>
        <dbReference type="ChEBI" id="CHEBI:64479"/>
        <dbReference type="ChEBI" id="CHEBI:78449"/>
        <dbReference type="ChEBI" id="CHEBI:78776"/>
        <dbReference type="ChEBI" id="CHEBI:138651"/>
    </reaction>
</comment>
<dbReference type="EMBL" id="CP001734">
    <property type="protein sequence ID" value="ACV68704.1"/>
    <property type="molecule type" value="Genomic_DNA"/>
</dbReference>
<dbReference type="NCBIfam" id="NF005589">
    <property type="entry name" value="PRK07314.1"/>
    <property type="match status" value="1"/>
</dbReference>
<dbReference type="InterPro" id="IPR014031">
    <property type="entry name" value="Ketoacyl_synth_C"/>
</dbReference>
<gene>
    <name evidence="15" type="ordered locus">Dret_1417</name>
</gene>
<evidence type="ECO:0000256" key="12">
    <source>
        <dbReference type="PIRSR" id="PIRSR000447-1"/>
    </source>
</evidence>
<dbReference type="InterPro" id="IPR018201">
    <property type="entry name" value="Ketoacyl_synth_AS"/>
</dbReference>
<feature type="active site" description="For beta-ketoacyl synthase activity" evidence="12">
    <location>
        <position position="164"/>
    </location>
</feature>
<dbReference type="GO" id="GO:0004315">
    <property type="term" value="F:3-oxoacyl-[acyl-carrier-protein] synthase activity"/>
    <property type="evidence" value="ECO:0007669"/>
    <property type="project" value="UniProtKB-UniRule"/>
</dbReference>
<dbReference type="PIRSF" id="PIRSF000447">
    <property type="entry name" value="KAS_II"/>
    <property type="match status" value="1"/>
</dbReference>